<evidence type="ECO:0000313" key="1">
    <source>
        <dbReference type="EMBL" id="KAJ8680536.1"/>
    </source>
</evidence>
<dbReference type="Proteomes" id="UP001239111">
    <property type="component" value="Chromosome 2"/>
</dbReference>
<accession>A0ACC2PC06</accession>
<evidence type="ECO:0000313" key="2">
    <source>
        <dbReference type="Proteomes" id="UP001239111"/>
    </source>
</evidence>
<comment type="caution">
    <text evidence="1">The sequence shown here is derived from an EMBL/GenBank/DDBJ whole genome shotgun (WGS) entry which is preliminary data.</text>
</comment>
<organism evidence="1 2">
    <name type="scientific">Eretmocerus hayati</name>
    <dbReference type="NCBI Taxonomy" id="131215"/>
    <lineage>
        <taxon>Eukaryota</taxon>
        <taxon>Metazoa</taxon>
        <taxon>Ecdysozoa</taxon>
        <taxon>Arthropoda</taxon>
        <taxon>Hexapoda</taxon>
        <taxon>Insecta</taxon>
        <taxon>Pterygota</taxon>
        <taxon>Neoptera</taxon>
        <taxon>Endopterygota</taxon>
        <taxon>Hymenoptera</taxon>
        <taxon>Apocrita</taxon>
        <taxon>Proctotrupomorpha</taxon>
        <taxon>Chalcidoidea</taxon>
        <taxon>Aphelinidae</taxon>
        <taxon>Aphelininae</taxon>
        <taxon>Eretmocerus</taxon>
    </lineage>
</organism>
<proteinExistence type="predicted"/>
<dbReference type="EMBL" id="CM056742">
    <property type="protein sequence ID" value="KAJ8680536.1"/>
    <property type="molecule type" value="Genomic_DNA"/>
</dbReference>
<gene>
    <name evidence="1" type="ORF">QAD02_016323</name>
</gene>
<sequence length="469" mass="53883">MSGETVFETATYISSPTEIQLKSREVSVIESVDVKGSHPPRLSEAFDRVLKRTEVELLIRRFLEPTDTQNSNVDLVKYHLRPYSTEKIGFLGSHLCLVAQIRTANRDESAPEENREISFFVKTLPWDVPSQAAYIEEKGCFKKEAQFYERLVPLMMRKYKGTQWLPNCYFVKPNVLVLEDLKVRGFAPRPRQLFDEKTARAAMACLARLHASSLLAEEQLDGKNLGEVFPELVRESEYKRNGRCYEWYSNAMDLAVYLARRDFGFSEDSCKTILSASKAVLDLALPSTTKRNVLSHGDIWSSNLLFNDSKVDLEDDLQALLVDVQLTRYSPLAHDPVQLLHLTTSRSFREEKQKAMLEYYHACLIETLKMSSYEGKVPELEEVMQGAEEQKYPAVVAAAIFLPTVLMDGKTGAKIMDNTDSYEHYYFRDRKPFVDEIMSRDEEYAQRLRETFRELAELSLIADTLPRLT</sequence>
<protein>
    <submittedName>
        <fullName evidence="1">Uncharacterized protein</fullName>
    </submittedName>
</protein>
<reference evidence="1" key="1">
    <citation type="submission" date="2023-04" db="EMBL/GenBank/DDBJ databases">
        <title>A chromosome-level genome assembly of the parasitoid wasp Eretmocerus hayati.</title>
        <authorList>
            <person name="Zhong Y."/>
            <person name="Liu S."/>
            <person name="Liu Y."/>
        </authorList>
    </citation>
    <scope>NUCLEOTIDE SEQUENCE</scope>
    <source>
        <strain evidence="1">ZJU_SS_LIU_2023</strain>
    </source>
</reference>
<keyword evidence="2" id="KW-1185">Reference proteome</keyword>
<name>A0ACC2PC06_9HYME</name>